<proteinExistence type="predicted"/>
<feature type="compositionally biased region" description="Basic and acidic residues" evidence="1">
    <location>
        <begin position="11"/>
        <end position="24"/>
    </location>
</feature>
<evidence type="ECO:0000313" key="2">
    <source>
        <dbReference type="EMBL" id="PIA92026.1"/>
    </source>
</evidence>
<organism evidence="2 4">
    <name type="scientific">Cercospora beticola</name>
    <name type="common">Sugarbeet leaf spot fungus</name>
    <dbReference type="NCBI Taxonomy" id="122368"/>
    <lineage>
        <taxon>Eukaryota</taxon>
        <taxon>Fungi</taxon>
        <taxon>Dikarya</taxon>
        <taxon>Ascomycota</taxon>
        <taxon>Pezizomycotina</taxon>
        <taxon>Dothideomycetes</taxon>
        <taxon>Dothideomycetidae</taxon>
        <taxon>Mycosphaerellales</taxon>
        <taxon>Mycosphaerellaceae</taxon>
        <taxon>Cercospora</taxon>
    </lineage>
</organism>
<sequence>MAVTLGKRKRPAEQKRTRSVKQEREPDEDDATTREMLKKAFEAKFAPLEVQPIESSTAADSDDQNEDDSDAESDWSGLTGKDEEERVEVIEHAVPTIDSIFDGSAKKYLSSKPPTLGDDDESTMKQASKSTKSKTGDHEEDGSEATNLKHDLALQRLLKESHLLDASSFSSSTAPEGKSRVKALDMRLQDLGAKTSALQQDKMPMHIRRGISGKAASREASRRKEAAENGVILEKARMNAPKAQQKRRERGVGGVGIGRMSGSTLKLSDRDVRSIEGRKSSGTGRRGGKRR</sequence>
<accession>A0A2G5HHF7</accession>
<dbReference type="GO" id="GO:0005730">
    <property type="term" value="C:nucleolus"/>
    <property type="evidence" value="ECO:0007669"/>
    <property type="project" value="TreeGrafter"/>
</dbReference>
<gene>
    <name evidence="2" type="ORF">CB0940_09685</name>
    <name evidence="3" type="ORF">RHO25_010630</name>
</gene>
<reference evidence="3 5" key="2">
    <citation type="submission" date="2023-09" db="EMBL/GenBank/DDBJ databases">
        <title>Complete-Gapless Cercospora beticola genome.</title>
        <authorList>
            <person name="Wyatt N.A."/>
            <person name="Spanner R.E."/>
            <person name="Bolton M.D."/>
        </authorList>
    </citation>
    <scope>NUCLEOTIDE SEQUENCE [LARGE SCALE GENOMIC DNA]</scope>
    <source>
        <strain evidence="3">Cb09-40</strain>
    </source>
</reference>
<dbReference type="InterPro" id="IPR053030">
    <property type="entry name" value="Ribosomal_biogenesis_FAF1-like"/>
</dbReference>
<dbReference type="AlphaFoldDB" id="A0A2G5HHF7"/>
<dbReference type="Proteomes" id="UP000230605">
    <property type="component" value="Chromosome 7"/>
</dbReference>
<feature type="compositionally biased region" description="Basic and acidic residues" evidence="1">
    <location>
        <begin position="216"/>
        <end position="227"/>
    </location>
</feature>
<feature type="region of interest" description="Disordered" evidence="1">
    <location>
        <begin position="1"/>
        <end position="150"/>
    </location>
</feature>
<protein>
    <recommendedName>
        <fullName evidence="6">Protein FAF1</fullName>
    </recommendedName>
</protein>
<dbReference type="EMBL" id="LKMD01000106">
    <property type="protein sequence ID" value="PIA92026.1"/>
    <property type="molecule type" value="Genomic_DNA"/>
</dbReference>
<feature type="region of interest" description="Disordered" evidence="1">
    <location>
        <begin position="164"/>
        <end position="291"/>
    </location>
</feature>
<feature type="compositionally biased region" description="Basic and acidic residues" evidence="1">
    <location>
        <begin position="177"/>
        <end position="188"/>
    </location>
</feature>
<dbReference type="InterPro" id="IPR027973">
    <property type="entry name" value="FSAF1-like"/>
</dbReference>
<dbReference type="OrthoDB" id="5556956at2759"/>
<feature type="compositionally biased region" description="Acidic residues" evidence="1">
    <location>
        <begin position="60"/>
        <end position="73"/>
    </location>
</feature>
<dbReference type="Pfam" id="PF15375">
    <property type="entry name" value="FSAF1"/>
    <property type="match status" value="1"/>
</dbReference>
<feature type="compositionally biased region" description="Basic and acidic residues" evidence="1">
    <location>
        <begin position="267"/>
        <end position="279"/>
    </location>
</feature>
<dbReference type="GO" id="GO:0000462">
    <property type="term" value="P:maturation of SSU-rRNA from tricistronic rRNA transcript (SSU-rRNA, 5.8S rRNA, LSU-rRNA)"/>
    <property type="evidence" value="ECO:0007669"/>
    <property type="project" value="TreeGrafter"/>
</dbReference>
<evidence type="ECO:0000313" key="4">
    <source>
        <dbReference type="Proteomes" id="UP000230605"/>
    </source>
</evidence>
<keyword evidence="5" id="KW-1185">Reference proteome</keyword>
<name>A0A2G5HHF7_CERBT</name>
<evidence type="ECO:0000313" key="3">
    <source>
        <dbReference type="EMBL" id="WPB05975.1"/>
    </source>
</evidence>
<feature type="compositionally biased region" description="Basic and acidic residues" evidence="1">
    <location>
        <begin position="31"/>
        <end position="42"/>
    </location>
</feature>
<dbReference type="PANTHER" id="PTHR28096:SF1">
    <property type="entry name" value="PROTEIN FAF1"/>
    <property type="match status" value="1"/>
</dbReference>
<evidence type="ECO:0008006" key="6">
    <source>
        <dbReference type="Google" id="ProtNLM"/>
    </source>
</evidence>
<feature type="compositionally biased region" description="Basic and acidic residues" evidence="1">
    <location>
        <begin position="80"/>
        <end position="91"/>
    </location>
</feature>
<dbReference type="EMBL" id="CP134190">
    <property type="protein sequence ID" value="WPB05975.1"/>
    <property type="molecule type" value="Genomic_DNA"/>
</dbReference>
<evidence type="ECO:0000256" key="1">
    <source>
        <dbReference type="SAM" id="MobiDB-lite"/>
    </source>
</evidence>
<reference evidence="2 4" key="1">
    <citation type="submission" date="2015-10" db="EMBL/GenBank/DDBJ databases">
        <title>The cercosporin biosynthetic gene cluster was horizontally transferred to several fungal lineages and shown to be expanded in Cercospora beticola based on microsynteny with recipient genomes.</title>
        <authorList>
            <person name="De Jonge R."/>
            <person name="Ebert M.K."/>
            <person name="Suttle J.C."/>
            <person name="Jurick Ii W.M."/>
            <person name="Secor G.A."/>
            <person name="Thomma B.P."/>
            <person name="Van De Peer Y."/>
            <person name="Bolton M.D."/>
        </authorList>
    </citation>
    <scope>NUCLEOTIDE SEQUENCE [LARGE SCALE GENOMIC DNA]</scope>
    <source>
        <strain evidence="2 4">09-40</strain>
    </source>
</reference>
<feature type="compositionally biased region" description="Basic residues" evidence="1">
    <location>
        <begin position="1"/>
        <end position="10"/>
    </location>
</feature>
<dbReference type="PANTHER" id="PTHR28096">
    <property type="entry name" value="PROTEIN FAF1"/>
    <property type="match status" value="1"/>
</dbReference>
<dbReference type="Proteomes" id="UP001302367">
    <property type="component" value="Chromosome 7"/>
</dbReference>
<evidence type="ECO:0000313" key="5">
    <source>
        <dbReference type="Proteomes" id="UP001302367"/>
    </source>
</evidence>